<evidence type="ECO:0000256" key="2">
    <source>
        <dbReference type="ARBA" id="ARBA00040540"/>
    </source>
</evidence>
<keyword evidence="7" id="KW-1185">Reference proteome</keyword>
<comment type="caution">
    <text evidence="6">The sequence shown here is derived from an EMBL/GenBank/DDBJ whole genome shotgun (WGS) entry which is preliminary data.</text>
</comment>
<evidence type="ECO:0000256" key="1">
    <source>
        <dbReference type="ARBA" id="ARBA00008511"/>
    </source>
</evidence>
<dbReference type="InterPro" id="IPR050734">
    <property type="entry name" value="PIH1/Kintoun_subfamily"/>
</dbReference>
<sequence>MDVYHPDRSLEDREATLNTLLMNAACGRVLRGEHRVPGENPTCPTEDPGLRSALNQSIPTTQVTPKPAIMDPSLLDSNLEDREAMLNQLLMNAATEDPGLLSALNQSIPTTQVTPKPGFCIKTKNSNKEKVFINICTAENVPAPKEMSDEDLIKLLESEDPTGYRIPMSIGEPHAEMDKGECDGPTGYRIPMSIGEPHAEMDKGECDGPTGYRITVSIREPHAEMDKAGGGCTAYDVVVSPEFMQKMGVSELFRTFFLTVMMEGLESKYDIQLSREWIILKNRKFVGTLQVQNVRTKSKPFIMEMDKQNGETSNKPGRLIQEVTSSAEDIKSKGKEPDYRIVQEPPEGHPEFLVAEINLPNVKVCSSISLDLGEDRILLQTRSNTYYLDIYIPFFIVQADCGAQFNRKTRILTITMPVQPLT</sequence>
<evidence type="ECO:0000256" key="3">
    <source>
        <dbReference type="ARBA" id="ARBA00046233"/>
    </source>
</evidence>
<dbReference type="InterPro" id="IPR012981">
    <property type="entry name" value="PIH1_N"/>
</dbReference>
<dbReference type="GO" id="GO:1990904">
    <property type="term" value="C:ribonucleoprotein complex"/>
    <property type="evidence" value="ECO:0007669"/>
    <property type="project" value="TreeGrafter"/>
</dbReference>
<dbReference type="InterPro" id="IPR041442">
    <property type="entry name" value="PIH1D1/2/3_CS-like"/>
</dbReference>
<gene>
    <name evidence="6" type="ORF">DPMN_053373</name>
</gene>
<dbReference type="GO" id="GO:0000492">
    <property type="term" value="P:box C/D snoRNP assembly"/>
    <property type="evidence" value="ECO:0007669"/>
    <property type="project" value="TreeGrafter"/>
</dbReference>
<feature type="domain" description="PIH1 N-terminal" evidence="4">
    <location>
        <begin position="111"/>
        <end position="180"/>
    </location>
</feature>
<dbReference type="AlphaFoldDB" id="A0A9D4HS47"/>
<feature type="domain" description="PIH1 N-terminal" evidence="4">
    <location>
        <begin position="195"/>
        <end position="300"/>
    </location>
</feature>
<dbReference type="Proteomes" id="UP000828390">
    <property type="component" value="Unassembled WGS sequence"/>
</dbReference>
<comment type="similarity">
    <text evidence="1">Belongs to the PIH1 family.</text>
</comment>
<feature type="domain" description="PIH1D1/2/3 CS-like" evidence="5">
    <location>
        <begin position="347"/>
        <end position="419"/>
    </location>
</feature>
<dbReference type="EMBL" id="JAIWYP010000012">
    <property type="protein sequence ID" value="KAH3727438.1"/>
    <property type="molecule type" value="Genomic_DNA"/>
</dbReference>
<dbReference type="PANTHER" id="PTHR22997">
    <property type="entry name" value="PIH1 DOMAIN-CONTAINING PROTEIN 1"/>
    <property type="match status" value="1"/>
</dbReference>
<accession>A0A9D4HS47</accession>
<dbReference type="GO" id="GO:0006364">
    <property type="term" value="P:rRNA processing"/>
    <property type="evidence" value="ECO:0007669"/>
    <property type="project" value="TreeGrafter"/>
</dbReference>
<dbReference type="Pfam" id="PF08190">
    <property type="entry name" value="PIH1"/>
    <property type="match status" value="2"/>
</dbReference>
<evidence type="ECO:0000259" key="5">
    <source>
        <dbReference type="Pfam" id="PF18201"/>
    </source>
</evidence>
<protein>
    <recommendedName>
        <fullName evidence="2">PIH1 domain-containing protein 1</fullName>
    </recommendedName>
</protein>
<name>A0A9D4HS47_DREPO</name>
<dbReference type="GO" id="GO:0097255">
    <property type="term" value="C:R2TP complex"/>
    <property type="evidence" value="ECO:0007669"/>
    <property type="project" value="TreeGrafter"/>
</dbReference>
<proteinExistence type="inferred from homology"/>
<reference evidence="6" key="2">
    <citation type="submission" date="2020-11" db="EMBL/GenBank/DDBJ databases">
        <authorList>
            <person name="McCartney M.A."/>
            <person name="Auch B."/>
            <person name="Kono T."/>
            <person name="Mallez S."/>
            <person name="Becker A."/>
            <person name="Gohl D.M."/>
            <person name="Silverstein K.A.T."/>
            <person name="Koren S."/>
            <person name="Bechman K.B."/>
            <person name="Herman A."/>
            <person name="Abrahante J.E."/>
            <person name="Garbe J."/>
        </authorList>
    </citation>
    <scope>NUCLEOTIDE SEQUENCE</scope>
    <source>
        <strain evidence="6">Duluth1</strain>
        <tissue evidence="6">Whole animal</tissue>
    </source>
</reference>
<evidence type="ECO:0000313" key="6">
    <source>
        <dbReference type="EMBL" id="KAH3727438.1"/>
    </source>
</evidence>
<dbReference type="GO" id="GO:0005737">
    <property type="term" value="C:cytoplasm"/>
    <property type="evidence" value="ECO:0007669"/>
    <property type="project" value="TreeGrafter"/>
</dbReference>
<organism evidence="6 7">
    <name type="scientific">Dreissena polymorpha</name>
    <name type="common">Zebra mussel</name>
    <name type="synonym">Mytilus polymorpha</name>
    <dbReference type="NCBI Taxonomy" id="45954"/>
    <lineage>
        <taxon>Eukaryota</taxon>
        <taxon>Metazoa</taxon>
        <taxon>Spiralia</taxon>
        <taxon>Lophotrochozoa</taxon>
        <taxon>Mollusca</taxon>
        <taxon>Bivalvia</taxon>
        <taxon>Autobranchia</taxon>
        <taxon>Heteroconchia</taxon>
        <taxon>Euheterodonta</taxon>
        <taxon>Imparidentia</taxon>
        <taxon>Neoheterodontei</taxon>
        <taxon>Myida</taxon>
        <taxon>Dreissenoidea</taxon>
        <taxon>Dreissenidae</taxon>
        <taxon>Dreissena</taxon>
    </lineage>
</organism>
<dbReference type="PANTHER" id="PTHR22997:SF0">
    <property type="entry name" value="PIH1 DOMAIN-CONTAINING PROTEIN 1"/>
    <property type="match status" value="1"/>
</dbReference>
<dbReference type="Pfam" id="PF18201">
    <property type="entry name" value="PIH1_CS"/>
    <property type="match status" value="1"/>
</dbReference>
<evidence type="ECO:0000313" key="7">
    <source>
        <dbReference type="Proteomes" id="UP000828390"/>
    </source>
</evidence>
<reference evidence="6" key="1">
    <citation type="journal article" date="2019" name="bioRxiv">
        <title>The Genome of the Zebra Mussel, Dreissena polymorpha: A Resource for Invasive Species Research.</title>
        <authorList>
            <person name="McCartney M.A."/>
            <person name="Auch B."/>
            <person name="Kono T."/>
            <person name="Mallez S."/>
            <person name="Zhang Y."/>
            <person name="Obille A."/>
            <person name="Becker A."/>
            <person name="Abrahante J.E."/>
            <person name="Garbe J."/>
            <person name="Badalamenti J.P."/>
            <person name="Herman A."/>
            <person name="Mangelson H."/>
            <person name="Liachko I."/>
            <person name="Sullivan S."/>
            <person name="Sone E.D."/>
            <person name="Koren S."/>
            <person name="Silverstein K.A.T."/>
            <person name="Beckman K.B."/>
            <person name="Gohl D.M."/>
        </authorList>
    </citation>
    <scope>NUCLEOTIDE SEQUENCE</scope>
    <source>
        <strain evidence="6">Duluth1</strain>
        <tissue evidence="6">Whole animal</tissue>
    </source>
</reference>
<evidence type="ECO:0000259" key="4">
    <source>
        <dbReference type="Pfam" id="PF08190"/>
    </source>
</evidence>
<comment type="function">
    <text evidence="3">Involved in the assembly of C/D box small nucleolar ribonucleoprotein (snoRNP) particles. Recruits the SWI/SNF complex to the core promoter of rRNA genes and enhances pre-rRNA transcription. Mediates interaction of TELO2 with the R2TP complex which is necessary for the stability of MTOR and SMG1. Positively regulates the assembly and activity of the mTORC1 complex.</text>
</comment>